<evidence type="ECO:0000313" key="4">
    <source>
        <dbReference type="EMBL" id="PRN33800.1"/>
    </source>
</evidence>
<dbReference type="STRING" id="1096995.BJAB07104_01450"/>
<dbReference type="AlphaFoldDB" id="A0A059ZMB3"/>
<dbReference type="Proteomes" id="UP000237823">
    <property type="component" value="Unassembled WGS sequence"/>
</dbReference>
<evidence type="ECO:0000313" key="8">
    <source>
        <dbReference type="Proteomes" id="UP000634608"/>
    </source>
</evidence>
<dbReference type="RefSeq" id="WP_000821714.1">
    <property type="nucleotide sequence ID" value="NZ_AP025531.1"/>
</dbReference>
<name>A0A059ZMB3_ACIBA</name>
<reference evidence="1" key="3">
    <citation type="submission" date="2020-08" db="EMBL/GenBank/DDBJ databases">
        <title>Diversity of carbapenem-resistant Acinetobacter baumannii and bacteriophage-mediated spread of the Oxa23 carbapenemase.</title>
        <authorList>
            <person name="Abouelfetouh A."/>
            <person name="Mattock J."/>
            <person name="Turner D."/>
            <person name="Li E."/>
            <person name="Evans B.A."/>
        </authorList>
    </citation>
    <scope>NUCLEOTIDE SEQUENCE</scope>
    <source>
        <strain evidence="1">A86</strain>
    </source>
</reference>
<dbReference type="Proteomes" id="UP000634608">
    <property type="component" value="Unassembled WGS sequence"/>
</dbReference>
<dbReference type="EMBL" id="VMBB01000009">
    <property type="protein sequence ID" value="MDR8260358.1"/>
    <property type="molecule type" value="Genomic_DNA"/>
</dbReference>
<gene>
    <name evidence="4" type="ORF">B9W25_12450</name>
    <name evidence="3" type="ORF">FPK63_16380</name>
    <name evidence="2" type="ORF">FPK87_07690</name>
    <name evidence="5" type="ORF">FQZ18_12445</name>
    <name evidence="1" type="ORF">IAG11_10475</name>
</gene>
<evidence type="ECO:0000313" key="7">
    <source>
        <dbReference type="Proteomes" id="UP000516419"/>
    </source>
</evidence>
<dbReference type="KEGG" id="abw:BL01_13320"/>
<evidence type="ECO:0000313" key="1">
    <source>
        <dbReference type="EMBL" id="MBD0220318.1"/>
    </source>
</evidence>
<dbReference type="EMBL" id="NEPB01000028">
    <property type="protein sequence ID" value="PRN33800.1"/>
    <property type="molecule type" value="Genomic_DNA"/>
</dbReference>
<sequence length="179" mass="20232">MKRILLLTFMFFYLLTPTYAQEVKYKNIVVNLKDQWDISKGQNEELIAIKQASKQAIIISIYYPKGIEEGMQYLVASLQIPKQGLVKMKGVTLVNEDINIPLSNGMNYQANVFTTNFDKRFLISASSGTNAGVILVTYEGEGNDTNKAINDFKSLINNIKIEAPKDGFLFNQNDLLKHN</sequence>
<dbReference type="EMBL" id="VMAF01000031">
    <property type="protein sequence ID" value="MDR8432645.1"/>
    <property type="molecule type" value="Genomic_DNA"/>
</dbReference>
<dbReference type="Proteomes" id="UP000516419">
    <property type="component" value="Chromosome"/>
</dbReference>
<proteinExistence type="predicted"/>
<organism evidence="1 8">
    <name type="scientific">Acinetobacter baumannii</name>
    <dbReference type="NCBI Taxonomy" id="470"/>
    <lineage>
        <taxon>Bacteria</taxon>
        <taxon>Pseudomonadati</taxon>
        <taxon>Pseudomonadota</taxon>
        <taxon>Gammaproteobacteria</taxon>
        <taxon>Moraxellales</taxon>
        <taxon>Moraxellaceae</taxon>
        <taxon>Acinetobacter</taxon>
        <taxon>Acinetobacter calcoaceticus/baumannii complex</taxon>
    </lineage>
</organism>
<accession>A0A059ZMB3</accession>
<reference evidence="2" key="2">
    <citation type="submission" date="2019-07" db="EMBL/GenBank/DDBJ databases">
        <title>Biological characteristics of mucoid Acinetobacter baumannii from a general hospital in China.</title>
        <authorList>
            <person name="Hua X."/>
            <person name="Yu Y."/>
        </authorList>
    </citation>
    <scope>NUCLEOTIDE SEQUENCE</scope>
    <source>
        <strain evidence="2">N41</strain>
        <strain evidence="3">N8</strain>
    </source>
</reference>
<reference evidence="5 7" key="4">
    <citation type="submission" date="2020-09" db="EMBL/GenBank/DDBJ databases">
        <title>Carbapenem-Resistant Acinetobacter baumannii devoid of typical resistance factors.</title>
        <authorList>
            <person name="Hoffmann M."/>
            <person name="Luo Y."/>
            <person name="Strain E."/>
            <person name="Rand H."/>
            <person name="Javkar K.G."/>
        </authorList>
    </citation>
    <scope>NUCLEOTIDE SEQUENCE [LARGE SCALE GENOMIC DNA]</scope>
    <source>
        <strain evidence="5 7">CFSAN093705</strain>
    </source>
</reference>
<evidence type="ECO:0000313" key="3">
    <source>
        <dbReference type="EMBL" id="MDR8432645.1"/>
    </source>
</evidence>
<evidence type="ECO:0000313" key="5">
    <source>
        <dbReference type="EMBL" id="QNV20577.1"/>
    </source>
</evidence>
<dbReference type="EMBL" id="JACSVK010000022">
    <property type="protein sequence ID" value="MBD0220318.1"/>
    <property type="molecule type" value="Genomic_DNA"/>
</dbReference>
<dbReference type="EMBL" id="CP061525">
    <property type="protein sequence ID" value="QNV20577.1"/>
    <property type="molecule type" value="Genomic_DNA"/>
</dbReference>
<evidence type="ECO:0000313" key="2">
    <source>
        <dbReference type="EMBL" id="MDR8260358.1"/>
    </source>
</evidence>
<protein>
    <submittedName>
        <fullName evidence="1">Uncharacterized protein</fullName>
    </submittedName>
</protein>
<evidence type="ECO:0000313" key="6">
    <source>
        <dbReference type="Proteomes" id="UP000237823"/>
    </source>
</evidence>
<reference evidence="4 6" key="1">
    <citation type="submission" date="2017-04" db="EMBL/GenBank/DDBJ databases">
        <title>Comparison of Acinetobacter baumannii whole genome sequences from two major hospitals in Kuwait.</title>
        <authorList>
            <person name="Nasser K."/>
            <person name="Habibi N."/>
            <person name="Khan M.W."/>
            <person name="Purohit P."/>
            <person name="Al-Obaid I."/>
            <person name="Dhar R."/>
            <person name="Al-Fouzan W."/>
            <person name="Mustafa A.S."/>
        </authorList>
    </citation>
    <scope>NUCLEOTIDE SEQUENCE [LARGE SCALE GENOMIC DNA]</scope>
    <source>
        <strain evidence="4 6">KUFAR57</strain>
    </source>
</reference>